<evidence type="ECO:0000313" key="1">
    <source>
        <dbReference type="EMBL" id="AHI00839.1"/>
    </source>
</evidence>
<sequence>MKVPFAALNAPKATFTADEHPPTPHPSHVMKVPLRTFNVPKGTFVALPARSTAPPCLASMP</sequence>
<keyword evidence="2" id="KW-1185">Reference proteome</keyword>
<gene>
    <name evidence="1" type="ORF">KALB_7481</name>
</gene>
<proteinExistence type="predicted"/>
<accession>W5WI14</accession>
<reference evidence="1 2" key="1">
    <citation type="journal article" date="2014" name="BMC Genomics">
        <title>Complete genome sequence of producer of the glycopeptide antibiotic Aculeximycin Kutzneria albida DSM 43870T, a representative of minor genus of Pseudonocardiaceae.</title>
        <authorList>
            <person name="Rebets Y."/>
            <person name="Tokovenko B."/>
            <person name="Lushchyk I."/>
            <person name="Ruckert C."/>
            <person name="Zaburannyi N."/>
            <person name="Bechthold A."/>
            <person name="Kalinowski J."/>
            <person name="Luzhetskyy A."/>
        </authorList>
    </citation>
    <scope>NUCLEOTIDE SEQUENCE [LARGE SCALE GENOMIC DNA]</scope>
    <source>
        <strain evidence="1">DSM 43870</strain>
    </source>
</reference>
<dbReference type="EMBL" id="CP007155">
    <property type="protein sequence ID" value="AHI00839.1"/>
    <property type="molecule type" value="Genomic_DNA"/>
</dbReference>
<name>W5WI14_9PSEU</name>
<dbReference type="KEGG" id="kal:KALB_7481"/>
<evidence type="ECO:0000313" key="2">
    <source>
        <dbReference type="Proteomes" id="UP000019225"/>
    </source>
</evidence>
<dbReference type="AlphaFoldDB" id="W5WI14"/>
<organism evidence="1 2">
    <name type="scientific">Kutzneria albida DSM 43870</name>
    <dbReference type="NCBI Taxonomy" id="1449976"/>
    <lineage>
        <taxon>Bacteria</taxon>
        <taxon>Bacillati</taxon>
        <taxon>Actinomycetota</taxon>
        <taxon>Actinomycetes</taxon>
        <taxon>Pseudonocardiales</taxon>
        <taxon>Pseudonocardiaceae</taxon>
        <taxon>Kutzneria</taxon>
    </lineage>
</organism>
<dbReference type="STRING" id="1449976.KALB_7481"/>
<protein>
    <submittedName>
        <fullName evidence="1">Uncharacterized protein</fullName>
    </submittedName>
</protein>
<dbReference type="HOGENOM" id="CLU_2916603_0_0_11"/>
<dbReference type="Proteomes" id="UP000019225">
    <property type="component" value="Chromosome"/>
</dbReference>